<reference evidence="1" key="1">
    <citation type="submission" date="2018-11" db="EMBL/GenBank/DDBJ databases">
        <authorList>
            <consortium name="Pathogen Informatics"/>
        </authorList>
    </citation>
    <scope>NUCLEOTIDE SEQUENCE</scope>
</reference>
<sequence>MHQFLDYQASGDRPLVHSHTLLSFVCLVATCCSDRPNRDQTKNPVPKPKYSCCHSSKRTVILDTATPLEPPSGVFVSGSTYKSGTTCAINSSKVEKTTEFKADLNPKIDVHPEDVEGVTWFRGGVKPSELVQYWRSEWGSRNKVRVADKFAKDHALDKEESFPQVSPQFVSSILFI</sequence>
<organism evidence="1 2">
    <name type="scientific">Protopolystoma xenopodis</name>
    <dbReference type="NCBI Taxonomy" id="117903"/>
    <lineage>
        <taxon>Eukaryota</taxon>
        <taxon>Metazoa</taxon>
        <taxon>Spiralia</taxon>
        <taxon>Lophotrochozoa</taxon>
        <taxon>Platyhelminthes</taxon>
        <taxon>Monogenea</taxon>
        <taxon>Polyopisthocotylea</taxon>
        <taxon>Polystomatidea</taxon>
        <taxon>Polystomatidae</taxon>
        <taxon>Protopolystoma</taxon>
    </lineage>
</organism>
<comment type="caution">
    <text evidence="1">The sequence shown here is derived from an EMBL/GenBank/DDBJ whole genome shotgun (WGS) entry which is preliminary data.</text>
</comment>
<accession>A0A3S5BM84</accession>
<evidence type="ECO:0000313" key="1">
    <source>
        <dbReference type="EMBL" id="VEL09085.1"/>
    </source>
</evidence>
<name>A0A3S5BM84_9PLAT</name>
<dbReference type="EMBL" id="CAAALY010005412">
    <property type="protein sequence ID" value="VEL09085.1"/>
    <property type="molecule type" value="Genomic_DNA"/>
</dbReference>
<protein>
    <submittedName>
        <fullName evidence="1">Uncharacterized protein</fullName>
    </submittedName>
</protein>
<gene>
    <name evidence="1" type="ORF">PXEA_LOCUS2525</name>
</gene>
<evidence type="ECO:0000313" key="2">
    <source>
        <dbReference type="Proteomes" id="UP000784294"/>
    </source>
</evidence>
<proteinExistence type="predicted"/>
<dbReference type="AlphaFoldDB" id="A0A3S5BM84"/>
<dbReference type="Proteomes" id="UP000784294">
    <property type="component" value="Unassembled WGS sequence"/>
</dbReference>
<keyword evidence="2" id="KW-1185">Reference proteome</keyword>